<evidence type="ECO:0000313" key="1">
    <source>
        <dbReference type="EMBL" id="ERM93858.1"/>
    </source>
</evidence>
<dbReference type="Proteomes" id="UP000017836">
    <property type="component" value="Unassembled WGS sequence"/>
</dbReference>
<sequence length="110" mass="12253">MWPSCWALHSSASKATPHPQVPHWQPSCRSHYHTHLHTMNDGPKATSPLAFRREAGISIVKPSHSLRADPMATLTTQEYDAHTHMPPSLWFLRGGVDAANPLNLIPHPLN</sequence>
<protein>
    <submittedName>
        <fullName evidence="1">Uncharacterized protein</fullName>
    </submittedName>
</protein>
<dbReference type="Gramene" id="ERM93858">
    <property type="protein sequence ID" value="ERM93858"/>
    <property type="gene ID" value="AMTR_s00138p00110910"/>
</dbReference>
<name>W1NEN0_AMBTC</name>
<dbReference type="EMBL" id="KI397561">
    <property type="protein sequence ID" value="ERM93858.1"/>
    <property type="molecule type" value="Genomic_DNA"/>
</dbReference>
<evidence type="ECO:0000313" key="2">
    <source>
        <dbReference type="Proteomes" id="UP000017836"/>
    </source>
</evidence>
<organism evidence="1 2">
    <name type="scientific">Amborella trichopoda</name>
    <dbReference type="NCBI Taxonomy" id="13333"/>
    <lineage>
        <taxon>Eukaryota</taxon>
        <taxon>Viridiplantae</taxon>
        <taxon>Streptophyta</taxon>
        <taxon>Embryophyta</taxon>
        <taxon>Tracheophyta</taxon>
        <taxon>Spermatophyta</taxon>
        <taxon>Magnoliopsida</taxon>
        <taxon>Amborellales</taxon>
        <taxon>Amborellaceae</taxon>
        <taxon>Amborella</taxon>
    </lineage>
</organism>
<accession>W1NEN0</accession>
<reference evidence="2" key="1">
    <citation type="journal article" date="2013" name="Science">
        <title>The Amborella genome and the evolution of flowering plants.</title>
        <authorList>
            <consortium name="Amborella Genome Project"/>
        </authorList>
    </citation>
    <scope>NUCLEOTIDE SEQUENCE [LARGE SCALE GENOMIC DNA]</scope>
</reference>
<proteinExistence type="predicted"/>
<dbReference type="AlphaFoldDB" id="W1NEN0"/>
<gene>
    <name evidence="1" type="ORF">AMTR_s00138p00110910</name>
</gene>
<dbReference type="HOGENOM" id="CLU_2174410_0_0_1"/>
<keyword evidence="2" id="KW-1185">Reference proteome</keyword>